<accession>A0ABR5VIS9</accession>
<gene>
    <name evidence="8" type="ORF">AY586_10835</name>
</gene>
<keyword evidence="3" id="KW-0489">Methyltransferase</keyword>
<dbReference type="NCBIfam" id="TIGR01466">
    <property type="entry name" value="cobJ_cbiH"/>
    <property type="match status" value="1"/>
</dbReference>
<protein>
    <submittedName>
        <fullName evidence="8">Precorrin-3B C(17)-methyltransferase</fullName>
    </submittedName>
</protein>
<dbReference type="InterPro" id="IPR021744">
    <property type="entry name" value="CbiG_N"/>
</dbReference>
<reference evidence="8 9" key="1">
    <citation type="submission" date="2016-02" db="EMBL/GenBank/DDBJ databases">
        <title>Genome sequence of Marichromatium gracile YL-28, a purple sulfur bacterium.</title>
        <authorList>
            <person name="Zhao C."/>
            <person name="Hong X."/>
            <person name="Chen S."/>
            <person name="Yang S."/>
        </authorList>
    </citation>
    <scope>NUCLEOTIDE SEQUENCE [LARGE SCALE GENOMIC DNA]</scope>
    <source>
        <strain evidence="8 9">YL28</strain>
    </source>
</reference>
<proteinExistence type="predicted"/>
<dbReference type="Proteomes" id="UP000075766">
    <property type="component" value="Unassembled WGS sequence"/>
</dbReference>
<dbReference type="InterPro" id="IPR000878">
    <property type="entry name" value="4pyrrol_Mease"/>
</dbReference>
<dbReference type="Gene3D" id="3.40.50.11220">
    <property type="match status" value="1"/>
</dbReference>
<dbReference type="InterPro" id="IPR014777">
    <property type="entry name" value="4pyrrole_Mease_sub1"/>
</dbReference>
<evidence type="ECO:0000256" key="2">
    <source>
        <dbReference type="ARBA" id="ARBA00022573"/>
    </source>
</evidence>
<evidence type="ECO:0000256" key="1">
    <source>
        <dbReference type="ARBA" id="ARBA00004953"/>
    </source>
</evidence>
<dbReference type="InterPro" id="IPR035996">
    <property type="entry name" value="4pyrrol_Methylase_sf"/>
</dbReference>
<dbReference type="SUPFAM" id="SSF159672">
    <property type="entry name" value="CbiG N-terminal domain-like"/>
    <property type="match status" value="1"/>
</dbReference>
<dbReference type="InterPro" id="IPR051810">
    <property type="entry name" value="Precorrin_MeTrfase"/>
</dbReference>
<evidence type="ECO:0000313" key="8">
    <source>
        <dbReference type="EMBL" id="KXX65240.1"/>
    </source>
</evidence>
<keyword evidence="5" id="KW-0949">S-adenosyl-L-methionine</keyword>
<dbReference type="SUPFAM" id="SSF53790">
    <property type="entry name" value="Tetrapyrrole methylase"/>
    <property type="match status" value="1"/>
</dbReference>
<dbReference type="InterPro" id="IPR038029">
    <property type="entry name" value="GbiG_N_sf"/>
</dbReference>
<keyword evidence="2" id="KW-0169">Cobalamin biosynthesis</keyword>
<dbReference type="Pfam" id="PF11760">
    <property type="entry name" value="CbiG_N"/>
    <property type="match status" value="1"/>
</dbReference>
<dbReference type="PANTHER" id="PTHR47036:SF1">
    <property type="entry name" value="COBALT-FACTOR III C(17)-METHYLTRANSFERASE-RELATED"/>
    <property type="match status" value="1"/>
</dbReference>
<organism evidence="8 9">
    <name type="scientific">Marichromatium gracile</name>
    <name type="common">Chromatium gracile</name>
    <dbReference type="NCBI Taxonomy" id="1048"/>
    <lineage>
        <taxon>Bacteria</taxon>
        <taxon>Pseudomonadati</taxon>
        <taxon>Pseudomonadota</taxon>
        <taxon>Gammaproteobacteria</taxon>
        <taxon>Chromatiales</taxon>
        <taxon>Chromatiaceae</taxon>
        <taxon>Marichromatium</taxon>
    </lineage>
</organism>
<keyword evidence="9" id="KW-1185">Reference proteome</keyword>
<dbReference type="InterPro" id="IPR014776">
    <property type="entry name" value="4pyrrole_Mease_sub2"/>
</dbReference>
<dbReference type="Gene3D" id="3.40.1010.10">
    <property type="entry name" value="Cobalt-precorrin-4 Transmethylase, Domain 1"/>
    <property type="match status" value="1"/>
</dbReference>
<sequence>MMERIEQGPLLLATSARGRVTAARIAAACDDINPHPCALSVEAEQGCDEALRASYRAGLPCVVLGEVGAVAVTLAPLLDARGDHAGAVVVVAEDGSAVVPLLGAARGADALAERIAAVLGVRAAITAVEPARPRPGRLAVVGLGPGAHALMAPAARLELDRAQDIIGYNTYVEMAGPFRADQVIHGSDNRCEMDRARAAFALAAEGRHVVVVSSGDPGVFAMATAVLEALDEHAEPAWHAVELAVVPGISAAQAAAARIGAPLGHDFCILSLSDNLKPWSQIVHRLELAARADLVIACYNPISRARPWQLGEALTVLRGVRDADTPVVLGRDVGRPAERVRVTTLGALDPQEVDMRTVVIIGSSQTRHFNAPEGRDWVYTPRWYPQPAEQD</sequence>
<evidence type="ECO:0000259" key="6">
    <source>
        <dbReference type="Pfam" id="PF00590"/>
    </source>
</evidence>
<dbReference type="PANTHER" id="PTHR47036">
    <property type="entry name" value="COBALT-FACTOR III C(17)-METHYLTRANSFERASE-RELATED"/>
    <property type="match status" value="1"/>
</dbReference>
<feature type="domain" description="Tetrapyrrole methylase" evidence="6">
    <location>
        <begin position="137"/>
        <end position="348"/>
    </location>
</feature>
<dbReference type="EMBL" id="LSYU01000037">
    <property type="protein sequence ID" value="KXX65240.1"/>
    <property type="molecule type" value="Genomic_DNA"/>
</dbReference>
<evidence type="ECO:0000256" key="3">
    <source>
        <dbReference type="ARBA" id="ARBA00022603"/>
    </source>
</evidence>
<keyword evidence="4" id="KW-0808">Transferase</keyword>
<evidence type="ECO:0000313" key="9">
    <source>
        <dbReference type="Proteomes" id="UP000075766"/>
    </source>
</evidence>
<evidence type="ECO:0000256" key="5">
    <source>
        <dbReference type="ARBA" id="ARBA00022691"/>
    </source>
</evidence>
<evidence type="ECO:0000256" key="4">
    <source>
        <dbReference type="ARBA" id="ARBA00022679"/>
    </source>
</evidence>
<feature type="domain" description="Cobalamin synthesis G N-terminal" evidence="7">
    <location>
        <begin position="50"/>
        <end position="127"/>
    </location>
</feature>
<dbReference type="Pfam" id="PF00590">
    <property type="entry name" value="TP_methylase"/>
    <property type="match status" value="1"/>
</dbReference>
<dbReference type="Gene3D" id="3.30.950.10">
    <property type="entry name" value="Methyltransferase, Cobalt-precorrin-4 Transmethylase, Domain 2"/>
    <property type="match status" value="1"/>
</dbReference>
<comment type="pathway">
    <text evidence="1">Cofactor biosynthesis; adenosylcobalamin biosynthesis.</text>
</comment>
<dbReference type="InterPro" id="IPR006363">
    <property type="entry name" value="Cbl_synth_CobJ/CibH_dom"/>
</dbReference>
<comment type="caution">
    <text evidence="8">The sequence shown here is derived from an EMBL/GenBank/DDBJ whole genome shotgun (WGS) entry which is preliminary data.</text>
</comment>
<evidence type="ECO:0000259" key="7">
    <source>
        <dbReference type="Pfam" id="PF11760"/>
    </source>
</evidence>
<dbReference type="CDD" id="cd11646">
    <property type="entry name" value="Precorrin_3B_C17_MT"/>
    <property type="match status" value="1"/>
</dbReference>
<name>A0ABR5VIS9_MARGR</name>